<protein>
    <submittedName>
        <fullName evidence="1">Hydrolase</fullName>
    </submittedName>
</protein>
<dbReference type="AlphaFoldDB" id="H1SAY1"/>
<organism evidence="1 2">
    <name type="scientific">Cupriavidus basilensis OR16</name>
    <dbReference type="NCBI Taxonomy" id="1127483"/>
    <lineage>
        <taxon>Bacteria</taxon>
        <taxon>Pseudomonadati</taxon>
        <taxon>Pseudomonadota</taxon>
        <taxon>Betaproteobacteria</taxon>
        <taxon>Burkholderiales</taxon>
        <taxon>Burkholderiaceae</taxon>
        <taxon>Cupriavidus</taxon>
    </lineage>
</organism>
<gene>
    <name evidence="1" type="ORF">OR16_26473</name>
</gene>
<dbReference type="EMBL" id="AHJE01000068">
    <property type="protein sequence ID" value="EHP40313.1"/>
    <property type="molecule type" value="Genomic_DNA"/>
</dbReference>
<dbReference type="Proteomes" id="UP000005808">
    <property type="component" value="Unassembled WGS sequence"/>
</dbReference>
<dbReference type="PATRIC" id="fig|1127483.3.peg.5288"/>
<comment type="caution">
    <text evidence="1">The sequence shown here is derived from an EMBL/GenBank/DDBJ whole genome shotgun (WGS) entry which is preliminary data.</text>
</comment>
<evidence type="ECO:0000313" key="2">
    <source>
        <dbReference type="Proteomes" id="UP000005808"/>
    </source>
</evidence>
<reference evidence="1 2" key="1">
    <citation type="journal article" date="2012" name="J. Bacteriol.">
        <title>De Novo Genome Project of Cupriavidus basilensis OR16.</title>
        <authorList>
            <person name="Cserhati M."/>
            <person name="Kriszt B."/>
            <person name="Szoboszlay S."/>
            <person name="Toth A."/>
            <person name="Szabo I."/>
            <person name="Tancsics A."/>
            <person name="Nagy I."/>
            <person name="Horvath B."/>
            <person name="Nagy I."/>
            <person name="Kukolya J."/>
        </authorList>
    </citation>
    <scope>NUCLEOTIDE SEQUENCE [LARGE SCALE GENOMIC DNA]</scope>
    <source>
        <strain evidence="1 2">OR16</strain>
    </source>
</reference>
<name>H1SAY1_9BURK</name>
<dbReference type="GO" id="GO:0016787">
    <property type="term" value="F:hydrolase activity"/>
    <property type="evidence" value="ECO:0007669"/>
    <property type="project" value="UniProtKB-KW"/>
</dbReference>
<accession>H1SAY1</accession>
<proteinExistence type="predicted"/>
<keyword evidence="1" id="KW-0378">Hydrolase</keyword>
<sequence>MHMNEIEDRPAALITGKGIHTVADGVGLPHGQGHGFVADVGGGLLVFDCVTCHTRPRRRS</sequence>
<evidence type="ECO:0000313" key="1">
    <source>
        <dbReference type="EMBL" id="EHP40313.1"/>
    </source>
</evidence>